<accession>Q10VA5</accession>
<dbReference type="RefSeq" id="WP_011614119.1">
    <property type="nucleotide sequence ID" value="NC_008312.1"/>
</dbReference>
<dbReference type="KEGG" id="ter:Tery_4894"/>
<evidence type="ECO:0000313" key="4">
    <source>
        <dbReference type="EMBL" id="ABG53819.1"/>
    </source>
</evidence>
<feature type="domain" description="Cyanobacterial aminoacyl-tRNA synthetase CAAD" evidence="3">
    <location>
        <begin position="52"/>
        <end position="134"/>
    </location>
</feature>
<reference evidence="4" key="1">
    <citation type="submission" date="2006-06" db="EMBL/GenBank/DDBJ databases">
        <title>Complete sequence of Trichodesmium erythraeum IMS101.</title>
        <authorList>
            <consortium name="US DOE Joint Genome Institute"/>
            <person name="Copeland A."/>
            <person name="Lucas S."/>
            <person name="Lapidus A."/>
            <person name="Barry K."/>
            <person name="Detter J.C."/>
            <person name="Glavina del Rio T."/>
            <person name="Hammon N."/>
            <person name="Israni S."/>
            <person name="Dalin E."/>
            <person name="Tice H."/>
            <person name="Pitluck S."/>
            <person name="Kiss H."/>
            <person name="Munk A.C."/>
            <person name="Brettin T."/>
            <person name="Bruce D."/>
            <person name="Han C."/>
            <person name="Tapia R."/>
            <person name="Gilna P."/>
            <person name="Schmutz J."/>
            <person name="Larimer F."/>
            <person name="Land M."/>
            <person name="Hauser L."/>
            <person name="Kyrpides N."/>
            <person name="Kim E."/>
            <person name="Richardson P."/>
        </authorList>
    </citation>
    <scope>NUCLEOTIDE SEQUENCE [LARGE SCALE GENOMIC DNA]</scope>
    <source>
        <strain evidence="4">IMS101</strain>
    </source>
</reference>
<dbReference type="InterPro" id="IPR033344">
    <property type="entry name" value="CURT1"/>
</dbReference>
<keyword evidence="2" id="KW-0472">Membrane</keyword>
<dbReference type="InterPro" id="IPR025564">
    <property type="entry name" value="CAAD_dom"/>
</dbReference>
<keyword evidence="2" id="KW-1133">Transmembrane helix</keyword>
<organism evidence="4">
    <name type="scientific">Trichodesmium erythraeum (strain IMS101)</name>
    <dbReference type="NCBI Taxonomy" id="203124"/>
    <lineage>
        <taxon>Bacteria</taxon>
        <taxon>Bacillati</taxon>
        <taxon>Cyanobacteriota</taxon>
        <taxon>Cyanophyceae</taxon>
        <taxon>Oscillatoriophycideae</taxon>
        <taxon>Oscillatoriales</taxon>
        <taxon>Microcoleaceae</taxon>
        <taxon>Trichodesmium</taxon>
    </lineage>
</organism>
<dbReference type="PANTHER" id="PTHR33222">
    <property type="match status" value="1"/>
</dbReference>
<gene>
    <name evidence="4" type="ordered locus">Tery_4894</name>
</gene>
<name>Q10VA5_TRIEI</name>
<dbReference type="STRING" id="203124.Tery_4894"/>
<keyword evidence="2" id="KW-0812">Transmembrane</keyword>
<dbReference type="Pfam" id="PF14159">
    <property type="entry name" value="CAAD"/>
    <property type="match status" value="1"/>
</dbReference>
<dbReference type="OrthoDB" id="459910at2"/>
<feature type="transmembrane region" description="Helical" evidence="2">
    <location>
        <begin position="89"/>
        <end position="109"/>
    </location>
</feature>
<sequence>MQQKQDTIQQVEINATEAGSLAKVSNSEKTSNQFGDVKNQFLETFSELPAIISGFFGQYKKPILTLVTVVGLIITFKVILAVLESLNDIPLLAPTFELIGIIYSGWFTYRYLIRASNRQELSAEIKAWKEQILGNRPSDS</sequence>
<evidence type="ECO:0000259" key="3">
    <source>
        <dbReference type="Pfam" id="PF14159"/>
    </source>
</evidence>
<evidence type="ECO:0000256" key="2">
    <source>
        <dbReference type="SAM" id="Phobius"/>
    </source>
</evidence>
<dbReference type="PANTHER" id="PTHR33222:SF4">
    <property type="entry name" value="PROTEIN CURVATURE THYLAKOID 1A, CHLOROPLASTIC"/>
    <property type="match status" value="1"/>
</dbReference>
<proteinExistence type="predicted"/>
<feature type="transmembrane region" description="Helical" evidence="2">
    <location>
        <begin position="63"/>
        <end position="83"/>
    </location>
</feature>
<dbReference type="AlphaFoldDB" id="Q10VA5"/>
<dbReference type="HOGENOM" id="CLU_137945_0_0_3"/>
<protein>
    <recommendedName>
        <fullName evidence="3">Cyanobacterial aminoacyl-tRNA synthetase CAAD domain-containing protein</fullName>
    </recommendedName>
</protein>
<dbReference type="GO" id="GO:0009579">
    <property type="term" value="C:thylakoid"/>
    <property type="evidence" value="ECO:0007669"/>
    <property type="project" value="InterPro"/>
</dbReference>
<comment type="subcellular location">
    <subcellularLocation>
        <location evidence="1">Membrane</location>
        <topology evidence="1">Multi-pass membrane protein</topology>
    </subcellularLocation>
</comment>
<dbReference type="GO" id="GO:0016020">
    <property type="term" value="C:membrane"/>
    <property type="evidence" value="ECO:0007669"/>
    <property type="project" value="UniProtKB-SubCell"/>
</dbReference>
<evidence type="ECO:0000256" key="1">
    <source>
        <dbReference type="ARBA" id="ARBA00004141"/>
    </source>
</evidence>
<dbReference type="eggNOG" id="COG2815">
    <property type="taxonomic scope" value="Bacteria"/>
</dbReference>
<dbReference type="EMBL" id="CP000393">
    <property type="protein sequence ID" value="ABG53819.1"/>
    <property type="molecule type" value="Genomic_DNA"/>
</dbReference>